<dbReference type="Proteomes" id="UP000284375">
    <property type="component" value="Unassembled WGS sequence"/>
</dbReference>
<keyword evidence="3" id="KW-1185">Reference proteome</keyword>
<sequence length="216" mass="23890">MLYIQPQGSWSSSSQRDLPYWLSAAPSQTSSSTTSAERSTLMPFTMRGALPPSPTPNDEMDLDSPRSSSAGPAWPQPYQRPQYQQYHHHIQQQQQPPSPPPQHHQQLTPQSTPRQLPQDMAQAASSPPGAYKGLDPSKVAAALEVARDSPDGAQDPEVSGTLESALSQIWNRVLAQPDSYVMTKGEFAVFNLYQHLFLGNQLATAARRRFWDNTHG</sequence>
<evidence type="ECO:0000313" key="3">
    <source>
        <dbReference type="Proteomes" id="UP000284375"/>
    </source>
</evidence>
<feature type="compositionally biased region" description="Low complexity" evidence="1">
    <location>
        <begin position="76"/>
        <end position="95"/>
    </location>
</feature>
<dbReference type="OrthoDB" id="5302289at2759"/>
<protein>
    <submittedName>
        <fullName evidence="2">Uncharacterized protein</fullName>
    </submittedName>
</protein>
<feature type="region of interest" description="Disordered" evidence="1">
    <location>
        <begin position="24"/>
        <end position="134"/>
    </location>
</feature>
<evidence type="ECO:0000313" key="2">
    <source>
        <dbReference type="EMBL" id="ROV93927.1"/>
    </source>
</evidence>
<evidence type="ECO:0000256" key="1">
    <source>
        <dbReference type="SAM" id="MobiDB-lite"/>
    </source>
</evidence>
<proteinExistence type="predicted"/>
<accession>A0A423VSI0</accession>
<comment type="caution">
    <text evidence="2">The sequence shown here is derived from an EMBL/GenBank/DDBJ whole genome shotgun (WGS) entry which is preliminary data.</text>
</comment>
<reference evidence="2 3" key="1">
    <citation type="submission" date="2015-09" db="EMBL/GenBank/DDBJ databases">
        <title>Host preference determinants of Valsa canker pathogens revealed by comparative genomics.</title>
        <authorList>
            <person name="Yin Z."/>
            <person name="Huang L."/>
        </authorList>
    </citation>
    <scope>NUCLEOTIDE SEQUENCE [LARGE SCALE GENOMIC DNA]</scope>
    <source>
        <strain evidence="2 3">YSFL</strain>
    </source>
</reference>
<dbReference type="AlphaFoldDB" id="A0A423VSI0"/>
<gene>
    <name evidence="2" type="ORF">VSDG_06318</name>
</gene>
<feature type="compositionally biased region" description="Low complexity" evidence="1">
    <location>
        <begin position="24"/>
        <end position="40"/>
    </location>
</feature>
<name>A0A423VSI0_CYTCH</name>
<dbReference type="EMBL" id="LJZO01000030">
    <property type="protein sequence ID" value="ROV93927.1"/>
    <property type="molecule type" value="Genomic_DNA"/>
</dbReference>
<organism evidence="2 3">
    <name type="scientific">Cytospora chrysosperma</name>
    <name type="common">Cytospora canker fungus</name>
    <name type="synonym">Sphaeria chrysosperma</name>
    <dbReference type="NCBI Taxonomy" id="252740"/>
    <lineage>
        <taxon>Eukaryota</taxon>
        <taxon>Fungi</taxon>
        <taxon>Dikarya</taxon>
        <taxon>Ascomycota</taxon>
        <taxon>Pezizomycotina</taxon>
        <taxon>Sordariomycetes</taxon>
        <taxon>Sordariomycetidae</taxon>
        <taxon>Diaporthales</taxon>
        <taxon>Cytosporaceae</taxon>
        <taxon>Cytospora</taxon>
    </lineage>
</organism>